<dbReference type="PATRIC" id="fig|1202534.3.peg.3451"/>
<feature type="repeat" description="TPR" evidence="1">
    <location>
        <begin position="176"/>
        <end position="209"/>
    </location>
</feature>
<dbReference type="RefSeq" id="WP_016208696.1">
    <property type="nucleotide sequence ID" value="NZ_ASRV01000205.1"/>
</dbReference>
<dbReference type="AlphaFoldDB" id="R9BTU0"/>
<dbReference type="SMART" id="SM00028">
    <property type="entry name" value="TPR"/>
    <property type="match status" value="5"/>
</dbReference>
<dbReference type="Proteomes" id="UP000013988">
    <property type="component" value="Unassembled WGS sequence"/>
</dbReference>
<proteinExistence type="predicted"/>
<evidence type="ECO:0000313" key="2">
    <source>
        <dbReference type="EMBL" id="EOR20417.1"/>
    </source>
</evidence>
<dbReference type="PANTHER" id="PTHR12558">
    <property type="entry name" value="CELL DIVISION CYCLE 16,23,27"/>
    <property type="match status" value="1"/>
</dbReference>
<dbReference type="Pfam" id="PF13181">
    <property type="entry name" value="TPR_8"/>
    <property type="match status" value="2"/>
</dbReference>
<dbReference type="InterPro" id="IPR011990">
    <property type="entry name" value="TPR-like_helical_dom_sf"/>
</dbReference>
<dbReference type="PROSITE" id="PS50005">
    <property type="entry name" value="TPR"/>
    <property type="match status" value="1"/>
</dbReference>
<dbReference type="Pfam" id="PF13176">
    <property type="entry name" value="TPR_7"/>
    <property type="match status" value="1"/>
</dbReference>
<keyword evidence="3" id="KW-1185">Reference proteome</keyword>
<dbReference type="InterPro" id="IPR019734">
    <property type="entry name" value="TPR_rpt"/>
</dbReference>
<evidence type="ECO:0000313" key="3">
    <source>
        <dbReference type="Proteomes" id="UP000013988"/>
    </source>
</evidence>
<dbReference type="PANTHER" id="PTHR12558:SF13">
    <property type="entry name" value="CELL DIVISION CYCLE PROTEIN 27 HOMOLOG"/>
    <property type="match status" value="1"/>
</dbReference>
<organism evidence="2 3">
    <name type="scientific">Clostridium sartagoforme AAU1</name>
    <dbReference type="NCBI Taxonomy" id="1202534"/>
    <lineage>
        <taxon>Bacteria</taxon>
        <taxon>Bacillati</taxon>
        <taxon>Bacillota</taxon>
        <taxon>Clostridia</taxon>
        <taxon>Eubacteriales</taxon>
        <taxon>Clostridiaceae</taxon>
        <taxon>Clostridium</taxon>
    </lineage>
</organism>
<reference evidence="2 3" key="1">
    <citation type="submission" date="2013-03" db="EMBL/GenBank/DDBJ databases">
        <title>Whole genome shotgun sequencing of Clostridium sartagoforme AAU1.</title>
        <authorList>
            <person name="Joshi C.G."/>
            <person name="Duggirala S.M."/>
            <person name="Nathani N.M."/>
            <person name="Bhatt V.D."/>
            <person name="Patel A.K."/>
            <person name="Pandya P.R."/>
            <person name="KaPatel J.A."/>
        </authorList>
    </citation>
    <scope>NUCLEOTIDE SEQUENCE [LARGE SCALE GENOMIC DNA]</scope>
    <source>
        <strain evidence="2 3">AAU1</strain>
    </source>
</reference>
<dbReference type="EMBL" id="ASRV01000205">
    <property type="protein sequence ID" value="EOR20417.1"/>
    <property type="molecule type" value="Genomic_DNA"/>
</dbReference>
<gene>
    <name evidence="2" type="ORF">A500_17320</name>
</gene>
<dbReference type="GO" id="GO:0051301">
    <property type="term" value="P:cell division"/>
    <property type="evidence" value="ECO:0007669"/>
    <property type="project" value="TreeGrafter"/>
</dbReference>
<dbReference type="OrthoDB" id="1908470at2"/>
<accession>R9BTU0</accession>
<dbReference type="SUPFAM" id="SSF81901">
    <property type="entry name" value="HCP-like"/>
    <property type="match status" value="1"/>
</dbReference>
<comment type="caution">
    <text evidence="2">The sequence shown here is derived from an EMBL/GenBank/DDBJ whole genome shotgun (WGS) entry which is preliminary data.</text>
</comment>
<evidence type="ECO:0000256" key="1">
    <source>
        <dbReference type="PROSITE-ProRule" id="PRU00339"/>
    </source>
</evidence>
<sequence length="319" mass="38024">MQEKEHIIEQKNIHKDITHMHMNLEEKINQLIASQQNDLDINYNEIIEIYEEKDHNEQEFRLITWLNKNKGHKEGVILKAYIAYDREEWSLAYKLYKYVVDIYSEEFEFNNTLGLIYEKLGDYKKAEEKYILLLNHDYNNLFGLFNLGNLYYKVYSNVKKALYYLLRAKDIEPEDSEILNNIGVIYKELGDYELAKEYFELGMKYSSNNPLPFLNMGELYMDVLNKYDDAIICFKQYLKFPAKQKDKIYNVLGLIYGSVVYKDRDKAIDYFNEALKINPYLKEAKINLEIIKGSDLYFDNLLTFSGDREIDLLKQGYVQ</sequence>
<name>R9BTU0_9CLOT</name>
<keyword evidence="1" id="KW-0802">TPR repeat</keyword>
<dbReference type="Gene3D" id="1.25.40.10">
    <property type="entry name" value="Tetratricopeptide repeat domain"/>
    <property type="match status" value="1"/>
</dbReference>
<protein>
    <submittedName>
        <fullName evidence="2">Uncharacterized protein</fullName>
    </submittedName>
</protein>